<reference evidence="3 4" key="1">
    <citation type="journal article" date="2019" name="Nat. Med.">
        <title>A library of human gut bacterial isolates paired with longitudinal multiomics data enables mechanistic microbiome research.</title>
        <authorList>
            <person name="Poyet M."/>
            <person name="Groussin M."/>
            <person name="Gibbons S.M."/>
            <person name="Avila-Pacheco J."/>
            <person name="Jiang X."/>
            <person name="Kearney S.M."/>
            <person name="Perrotta A.R."/>
            <person name="Berdy B."/>
            <person name="Zhao S."/>
            <person name="Lieberman T.D."/>
            <person name="Swanson P.K."/>
            <person name="Smith M."/>
            <person name="Roesemann S."/>
            <person name="Alexander J.E."/>
            <person name="Rich S.A."/>
            <person name="Livny J."/>
            <person name="Vlamakis H."/>
            <person name="Clish C."/>
            <person name="Bullock K."/>
            <person name="Deik A."/>
            <person name="Scott J."/>
            <person name="Pierce K.A."/>
            <person name="Xavier R.J."/>
            <person name="Alm E.J."/>
        </authorList>
    </citation>
    <scope>NUCLEOTIDE SEQUENCE [LARGE SCALE GENOMIC DNA]</scope>
    <source>
        <strain evidence="2 3">BIOML-A140</strain>
        <strain evidence="1 4">BIOML-A141</strain>
    </source>
</reference>
<comment type="caution">
    <text evidence="1">The sequence shown here is derived from an EMBL/GenBank/DDBJ whole genome shotgun (WGS) entry which is preliminary data.</text>
</comment>
<evidence type="ECO:0000313" key="2">
    <source>
        <dbReference type="EMBL" id="KAB6481853.1"/>
    </source>
</evidence>
<dbReference type="SUPFAM" id="SSF46955">
    <property type="entry name" value="Putative DNA-binding domain"/>
    <property type="match status" value="1"/>
</dbReference>
<dbReference type="Proteomes" id="UP000483142">
    <property type="component" value="Unassembled WGS sequence"/>
</dbReference>
<organism evidence="1 4">
    <name type="scientific">Phocaeicola vulgatus</name>
    <name type="common">Bacteroides vulgatus</name>
    <dbReference type="NCBI Taxonomy" id="821"/>
    <lineage>
        <taxon>Bacteria</taxon>
        <taxon>Pseudomonadati</taxon>
        <taxon>Bacteroidota</taxon>
        <taxon>Bacteroidia</taxon>
        <taxon>Bacteroidales</taxon>
        <taxon>Bacteroidaceae</taxon>
        <taxon>Phocaeicola</taxon>
    </lineage>
</organism>
<name>A0A6G0GUE4_PHOVU</name>
<dbReference type="RefSeq" id="WP_074726661.1">
    <property type="nucleotide sequence ID" value="NZ_CAXTGH010000007.1"/>
</dbReference>
<accession>A0A6G0GUE4</accession>
<keyword evidence="1" id="KW-0238">DNA-binding</keyword>
<dbReference type="EMBL" id="WDBY01000001">
    <property type="protein sequence ID" value="KAB6481853.1"/>
    <property type="molecule type" value="Genomic_DNA"/>
</dbReference>
<dbReference type="Proteomes" id="UP000468344">
    <property type="component" value="Unassembled WGS sequence"/>
</dbReference>
<dbReference type="AlphaFoldDB" id="A0A6G0GUE4"/>
<evidence type="ECO:0000313" key="4">
    <source>
        <dbReference type="Proteomes" id="UP000483142"/>
    </source>
</evidence>
<evidence type="ECO:0000313" key="3">
    <source>
        <dbReference type="Proteomes" id="UP000468344"/>
    </source>
</evidence>
<sequence length="67" mass="7750">MKELKPTCDPNGVYSVKRTCAELGISHKTLRKYRERGYIRPINPDNVCRPKYLGQSIIDCWNILIAL</sequence>
<proteinExistence type="predicted"/>
<dbReference type="GO" id="GO:0003677">
    <property type="term" value="F:DNA binding"/>
    <property type="evidence" value="ECO:0007669"/>
    <property type="project" value="UniProtKB-KW"/>
</dbReference>
<evidence type="ECO:0000313" key="1">
    <source>
        <dbReference type="EMBL" id="KAB6457334.1"/>
    </source>
</evidence>
<dbReference type="InterPro" id="IPR009061">
    <property type="entry name" value="DNA-bd_dom_put_sf"/>
</dbReference>
<gene>
    <name evidence="2" type="ORF">GAZ06_00385</name>
    <name evidence="1" type="ORF">GAZ09_00385</name>
</gene>
<protein>
    <submittedName>
        <fullName evidence="1">DNA-binding protein</fullName>
    </submittedName>
</protein>
<dbReference type="GeneID" id="92990528"/>
<dbReference type="EMBL" id="WDBZ01000001">
    <property type="protein sequence ID" value="KAB6457334.1"/>
    <property type="molecule type" value="Genomic_DNA"/>
</dbReference>